<protein>
    <recommendedName>
        <fullName evidence="1">DUF7041 domain-containing protein</fullName>
    </recommendedName>
</protein>
<evidence type="ECO:0000313" key="2">
    <source>
        <dbReference type="EMBL" id="KAK8766217.1"/>
    </source>
</evidence>
<comment type="caution">
    <text evidence="2">The sequence shown here is derived from an EMBL/GenBank/DDBJ whole genome shotgun (WGS) entry which is preliminary data.</text>
</comment>
<evidence type="ECO:0000313" key="3">
    <source>
        <dbReference type="Proteomes" id="UP001321473"/>
    </source>
</evidence>
<organism evidence="2 3">
    <name type="scientific">Amblyomma americanum</name>
    <name type="common">Lone star tick</name>
    <dbReference type="NCBI Taxonomy" id="6943"/>
    <lineage>
        <taxon>Eukaryota</taxon>
        <taxon>Metazoa</taxon>
        <taxon>Ecdysozoa</taxon>
        <taxon>Arthropoda</taxon>
        <taxon>Chelicerata</taxon>
        <taxon>Arachnida</taxon>
        <taxon>Acari</taxon>
        <taxon>Parasitiformes</taxon>
        <taxon>Ixodida</taxon>
        <taxon>Ixodoidea</taxon>
        <taxon>Ixodidae</taxon>
        <taxon>Amblyomminae</taxon>
        <taxon>Amblyomma</taxon>
    </lineage>
</organism>
<name>A0AAQ4DUS7_AMBAM</name>
<dbReference type="Pfam" id="PF23055">
    <property type="entry name" value="DUF7041"/>
    <property type="match status" value="1"/>
</dbReference>
<dbReference type="InterPro" id="IPR055469">
    <property type="entry name" value="DUF7041"/>
</dbReference>
<accession>A0AAQ4DUS7</accession>
<feature type="domain" description="DUF7041" evidence="1">
    <location>
        <begin position="2"/>
        <end position="68"/>
    </location>
</feature>
<dbReference type="EMBL" id="JARKHS020026562">
    <property type="protein sequence ID" value="KAK8766217.1"/>
    <property type="molecule type" value="Genomic_DNA"/>
</dbReference>
<dbReference type="PANTHER" id="PTHR33327:SF3">
    <property type="entry name" value="RNA-DIRECTED DNA POLYMERASE"/>
    <property type="match status" value="1"/>
</dbReference>
<evidence type="ECO:0000259" key="1">
    <source>
        <dbReference type="Pfam" id="PF23055"/>
    </source>
</evidence>
<dbReference type="Proteomes" id="UP001321473">
    <property type="component" value="Unassembled WGS sequence"/>
</dbReference>
<keyword evidence="3" id="KW-1185">Reference proteome</keyword>
<sequence length="153" mass="17051">MEALFGLRRITSQRVKYLHVVSTLSPEVMDEFDDVLKTPDPSSPYDDFKATVLARKTISERSRLQQLLSIEGLSDRRPSQILHRIRQLLGDRPQDVKSPLLRELFLQRLPQDLVVVLAAAGDVSLGELADLVDRVSDYSGPRSVAAIPSTASL</sequence>
<reference evidence="2 3" key="1">
    <citation type="journal article" date="2023" name="Arcadia Sci">
        <title>De novo assembly of a long-read Amblyomma americanum tick genome.</title>
        <authorList>
            <person name="Chou S."/>
            <person name="Poskanzer K.E."/>
            <person name="Rollins M."/>
            <person name="Thuy-Boun P.S."/>
        </authorList>
    </citation>
    <scope>NUCLEOTIDE SEQUENCE [LARGE SCALE GENOMIC DNA]</scope>
    <source>
        <strain evidence="2">F_SG_1</strain>
        <tissue evidence="2">Salivary glands</tissue>
    </source>
</reference>
<dbReference type="PANTHER" id="PTHR33327">
    <property type="entry name" value="ENDONUCLEASE"/>
    <property type="match status" value="1"/>
</dbReference>
<dbReference type="AlphaFoldDB" id="A0AAQ4DUS7"/>
<gene>
    <name evidence="2" type="ORF">V5799_007002</name>
</gene>
<proteinExistence type="predicted"/>